<evidence type="ECO:0000313" key="1">
    <source>
        <dbReference type="EMBL" id="CAB4144319.1"/>
    </source>
</evidence>
<accession>A0A6J5MLA5</accession>
<organism evidence="1">
    <name type="scientific">uncultured Caudovirales phage</name>
    <dbReference type="NCBI Taxonomy" id="2100421"/>
    <lineage>
        <taxon>Viruses</taxon>
        <taxon>Duplodnaviria</taxon>
        <taxon>Heunggongvirae</taxon>
        <taxon>Uroviricota</taxon>
        <taxon>Caudoviricetes</taxon>
        <taxon>Peduoviridae</taxon>
        <taxon>Maltschvirus</taxon>
        <taxon>Maltschvirus maltsch</taxon>
    </lineage>
</organism>
<protein>
    <submittedName>
        <fullName evidence="1">Uncharacterized protein</fullName>
    </submittedName>
</protein>
<reference evidence="1" key="1">
    <citation type="submission" date="2020-04" db="EMBL/GenBank/DDBJ databases">
        <authorList>
            <person name="Chiriac C."/>
            <person name="Salcher M."/>
            <person name="Ghai R."/>
            <person name="Kavagutti S V."/>
        </authorList>
    </citation>
    <scope>NUCLEOTIDE SEQUENCE</scope>
</reference>
<gene>
    <name evidence="1" type="ORF">UFOVP463_33</name>
</gene>
<sequence length="65" mass="7411">MKETMARVYCLKTGWDYDNLSPIKAGIIAAYCNQLFINNGDESKALGILEEQINSFTFKFNQDEV</sequence>
<proteinExistence type="predicted"/>
<name>A0A6J5MLA5_9CAUD</name>
<dbReference type="EMBL" id="LR796433">
    <property type="protein sequence ID" value="CAB4144319.1"/>
    <property type="molecule type" value="Genomic_DNA"/>
</dbReference>